<reference evidence="2" key="1">
    <citation type="journal article" date="2019" name="Int. J. Syst. Evol. Microbiol.">
        <title>The Global Catalogue of Microorganisms (GCM) 10K type strain sequencing project: providing services to taxonomists for standard genome sequencing and annotation.</title>
        <authorList>
            <consortium name="The Broad Institute Genomics Platform"/>
            <consortium name="The Broad Institute Genome Sequencing Center for Infectious Disease"/>
            <person name="Wu L."/>
            <person name="Ma J."/>
        </authorList>
    </citation>
    <scope>NUCLEOTIDE SEQUENCE [LARGE SCALE GENOMIC DNA]</scope>
    <source>
        <strain evidence="2">JCM 18410</strain>
    </source>
</reference>
<name>A0ABP9KES5_9ACTN</name>
<proteinExistence type="predicted"/>
<accession>A0ABP9KES5</accession>
<keyword evidence="2" id="KW-1185">Reference proteome</keyword>
<evidence type="ECO:0000313" key="2">
    <source>
        <dbReference type="Proteomes" id="UP001500124"/>
    </source>
</evidence>
<sequence>MKPQVTGLGFVCRLDHFGDAEESKLLCEILLPVFQEHRTDRVQEIASVLIGEVREEGVDELSDNHPLGLWMPLLVIPDDLLDVDAR</sequence>
<comment type="caution">
    <text evidence="1">The sequence shown here is derived from an EMBL/GenBank/DDBJ whole genome shotgun (WGS) entry which is preliminary data.</text>
</comment>
<evidence type="ECO:0000313" key="1">
    <source>
        <dbReference type="EMBL" id="GAA5057291.1"/>
    </source>
</evidence>
<gene>
    <name evidence="1" type="ORF">GCM10023336_31010</name>
</gene>
<dbReference type="Proteomes" id="UP001500124">
    <property type="component" value="Unassembled WGS sequence"/>
</dbReference>
<dbReference type="RefSeq" id="WP_345668840.1">
    <property type="nucleotide sequence ID" value="NZ_BAABKC010000044.1"/>
</dbReference>
<protein>
    <submittedName>
        <fullName evidence="1">Uncharacterized protein</fullName>
    </submittedName>
</protein>
<dbReference type="EMBL" id="BAABKC010000044">
    <property type="protein sequence ID" value="GAA5057291.1"/>
    <property type="molecule type" value="Genomic_DNA"/>
</dbReference>
<organism evidence="1 2">
    <name type="scientific">Streptomyces similanensis</name>
    <dbReference type="NCBI Taxonomy" id="1274988"/>
    <lineage>
        <taxon>Bacteria</taxon>
        <taxon>Bacillati</taxon>
        <taxon>Actinomycetota</taxon>
        <taxon>Actinomycetes</taxon>
        <taxon>Kitasatosporales</taxon>
        <taxon>Streptomycetaceae</taxon>
        <taxon>Streptomyces</taxon>
    </lineage>
</organism>